<dbReference type="PANTHER" id="PTHR46577">
    <property type="entry name" value="HTH-TYPE TRANSCRIPTIONAL REGULATORY PROTEIN GABR"/>
    <property type="match status" value="1"/>
</dbReference>
<dbReference type="EMBL" id="UGPL01000006">
    <property type="protein sequence ID" value="STY66436.1"/>
    <property type="molecule type" value="Genomic_DNA"/>
</dbReference>
<dbReference type="InterPro" id="IPR051446">
    <property type="entry name" value="HTH_trans_reg/aminotransferase"/>
</dbReference>
<keyword evidence="5" id="KW-0804">Transcription</keyword>
<dbReference type="PROSITE" id="PS50949">
    <property type="entry name" value="HTH_GNTR"/>
    <property type="match status" value="1"/>
</dbReference>
<organism evidence="7 8">
    <name type="scientific">Mannheimia haemolytica</name>
    <name type="common">Pasteurella haemolytica</name>
    <dbReference type="NCBI Taxonomy" id="75985"/>
    <lineage>
        <taxon>Bacteria</taxon>
        <taxon>Pseudomonadati</taxon>
        <taxon>Pseudomonadota</taxon>
        <taxon>Gammaproteobacteria</taxon>
        <taxon>Pasteurellales</taxon>
        <taxon>Pasteurellaceae</taxon>
        <taxon>Mannheimia</taxon>
    </lineage>
</organism>
<protein>
    <submittedName>
        <fullName evidence="7">HTH-type transcriptional regulatory protein gabR</fullName>
    </submittedName>
</protein>
<gene>
    <name evidence="7" type="primary">gabR</name>
    <name evidence="7" type="ORF">NCTC9380_01735</name>
</gene>
<dbReference type="Pfam" id="PF00392">
    <property type="entry name" value="GntR"/>
    <property type="match status" value="1"/>
</dbReference>
<dbReference type="Gene3D" id="3.40.640.10">
    <property type="entry name" value="Type I PLP-dependent aspartate aminotransferase-like (Major domain)"/>
    <property type="match status" value="1"/>
</dbReference>
<evidence type="ECO:0000313" key="8">
    <source>
        <dbReference type="Proteomes" id="UP000254031"/>
    </source>
</evidence>
<keyword evidence="2" id="KW-0663">Pyridoxal phosphate</keyword>
<evidence type="ECO:0000256" key="1">
    <source>
        <dbReference type="ARBA" id="ARBA00005384"/>
    </source>
</evidence>
<evidence type="ECO:0000256" key="3">
    <source>
        <dbReference type="ARBA" id="ARBA00023015"/>
    </source>
</evidence>
<feature type="domain" description="HTH gntR-type" evidence="6">
    <location>
        <begin position="12"/>
        <end position="80"/>
    </location>
</feature>
<dbReference type="Gene3D" id="1.10.10.10">
    <property type="entry name" value="Winged helix-like DNA-binding domain superfamily/Winged helix DNA-binding domain"/>
    <property type="match status" value="1"/>
</dbReference>
<dbReference type="Proteomes" id="UP000254031">
    <property type="component" value="Unassembled WGS sequence"/>
</dbReference>
<dbReference type="GO" id="GO:0003700">
    <property type="term" value="F:DNA-binding transcription factor activity"/>
    <property type="evidence" value="ECO:0007669"/>
    <property type="project" value="InterPro"/>
</dbReference>
<evidence type="ECO:0000313" key="7">
    <source>
        <dbReference type="EMBL" id="STY66436.1"/>
    </source>
</evidence>
<reference evidence="7 8" key="1">
    <citation type="submission" date="2018-06" db="EMBL/GenBank/DDBJ databases">
        <authorList>
            <consortium name="Pathogen Informatics"/>
            <person name="Doyle S."/>
        </authorList>
    </citation>
    <scope>NUCLEOTIDE SEQUENCE [LARGE SCALE GENOMIC DNA]</scope>
    <source>
        <strain evidence="7 8">NCTC9380</strain>
    </source>
</reference>
<comment type="similarity">
    <text evidence="1">In the C-terminal section; belongs to the class-I pyridoxal-phosphate-dependent aminotransferase family.</text>
</comment>
<dbReference type="CDD" id="cd00609">
    <property type="entry name" value="AAT_like"/>
    <property type="match status" value="1"/>
</dbReference>
<keyword evidence="4" id="KW-0238">DNA-binding</keyword>
<accession>A0A378NF59</accession>
<dbReference type="InterPro" id="IPR004839">
    <property type="entry name" value="Aminotransferase_I/II_large"/>
</dbReference>
<keyword evidence="3" id="KW-0805">Transcription regulation</keyword>
<dbReference type="InterPro" id="IPR015421">
    <property type="entry name" value="PyrdxlP-dep_Trfase_major"/>
</dbReference>
<dbReference type="SUPFAM" id="SSF53383">
    <property type="entry name" value="PLP-dependent transferases"/>
    <property type="match status" value="1"/>
</dbReference>
<evidence type="ECO:0000256" key="4">
    <source>
        <dbReference type="ARBA" id="ARBA00023125"/>
    </source>
</evidence>
<dbReference type="GO" id="GO:0003677">
    <property type="term" value="F:DNA binding"/>
    <property type="evidence" value="ECO:0007669"/>
    <property type="project" value="UniProtKB-KW"/>
</dbReference>
<dbReference type="SUPFAM" id="SSF46785">
    <property type="entry name" value="Winged helix' DNA-binding domain"/>
    <property type="match status" value="1"/>
</dbReference>
<evidence type="ECO:0000259" key="6">
    <source>
        <dbReference type="PROSITE" id="PS50949"/>
    </source>
</evidence>
<dbReference type="RefSeq" id="WP_006251237.1">
    <property type="nucleotide sequence ID" value="NZ_CP017484.1"/>
</dbReference>
<dbReference type="SMART" id="SM00345">
    <property type="entry name" value="HTH_GNTR"/>
    <property type="match status" value="1"/>
</dbReference>
<evidence type="ECO:0000256" key="5">
    <source>
        <dbReference type="ARBA" id="ARBA00023163"/>
    </source>
</evidence>
<dbReference type="PANTHER" id="PTHR46577:SF1">
    <property type="entry name" value="HTH-TYPE TRANSCRIPTIONAL REGULATORY PROTEIN GABR"/>
    <property type="match status" value="1"/>
</dbReference>
<evidence type="ECO:0000256" key="2">
    <source>
        <dbReference type="ARBA" id="ARBA00022898"/>
    </source>
</evidence>
<dbReference type="InterPro" id="IPR000524">
    <property type="entry name" value="Tscrpt_reg_HTH_GntR"/>
</dbReference>
<sequence length="467" mass="53870">MLTYTFNTQEGTALYEQLYRFLKNDIESNILIAGDKLPSKRAFAKHLGISVMTVETAYQQLVAEGYVNTQPKKGFFVNALNLPEKKEAISVQLQKISSEQYEKNKKWQADLTNRQTLAENFPFSVWTKLVREVLKTHQSELMERAESGGVWTLKFAIANHLRAFRGMIVNPTQIIIGAGTEYLYGLLIQLLGLDKHYALTEPSYDKLRRIYHSYRLSTATVSMPFSIDELNSKNVDVIHTSPSHHFPTGHVMPIAKRYELLAWVAQKAERYIIEDDYDSEFRFVGQPIPALKSIDMLGRVIYMNTFSKTLSSTVRIAYMVLPPELLNRFQQELGFYASTVSNFEQYILAEFIQQGYFEKHINRMRAYYQKKRDKLLKAFKQGNLAEKIAIKEEHSGLHFIVQLNTTLTERQILQAAEEQGIKFVALSAYYQDKSQIQQNAFIIGYSNLKDDQINYVAESLKKILDNE</sequence>
<dbReference type="Pfam" id="PF00155">
    <property type="entry name" value="Aminotran_1_2"/>
    <property type="match status" value="1"/>
</dbReference>
<name>A0A378NF59_MANHA</name>
<dbReference type="InterPro" id="IPR036388">
    <property type="entry name" value="WH-like_DNA-bd_sf"/>
</dbReference>
<dbReference type="GO" id="GO:0030170">
    <property type="term" value="F:pyridoxal phosphate binding"/>
    <property type="evidence" value="ECO:0007669"/>
    <property type="project" value="InterPro"/>
</dbReference>
<dbReference type="InterPro" id="IPR015424">
    <property type="entry name" value="PyrdxlP-dep_Trfase"/>
</dbReference>
<dbReference type="CDD" id="cd07377">
    <property type="entry name" value="WHTH_GntR"/>
    <property type="match status" value="1"/>
</dbReference>
<dbReference type="InterPro" id="IPR036390">
    <property type="entry name" value="WH_DNA-bd_sf"/>
</dbReference>
<dbReference type="AlphaFoldDB" id="A0A378NF59"/>
<proteinExistence type="inferred from homology"/>